<evidence type="ECO:0000256" key="2">
    <source>
        <dbReference type="ARBA" id="ARBA00022679"/>
    </source>
</evidence>
<keyword evidence="5" id="KW-1185">Reference proteome</keyword>
<dbReference type="InterPro" id="IPR002495">
    <property type="entry name" value="Glyco_trans_8"/>
</dbReference>
<dbReference type="HOGENOM" id="CLU_050833_0_2_0"/>
<gene>
    <name evidence="4" type="ordered locus">Terro_1730</name>
</gene>
<keyword evidence="2 4" id="KW-0808">Transferase</keyword>
<dbReference type="SUPFAM" id="SSF53448">
    <property type="entry name" value="Nucleotide-diphospho-sugar transferases"/>
    <property type="match status" value="1"/>
</dbReference>
<protein>
    <submittedName>
        <fullName evidence="4">LPS:glycosyltransferase</fullName>
    </submittedName>
</protein>
<evidence type="ECO:0000256" key="1">
    <source>
        <dbReference type="ARBA" id="ARBA00022676"/>
    </source>
</evidence>
<dbReference type="GO" id="GO:0016757">
    <property type="term" value="F:glycosyltransferase activity"/>
    <property type="evidence" value="ECO:0007669"/>
    <property type="project" value="UniProtKB-KW"/>
</dbReference>
<evidence type="ECO:0000256" key="3">
    <source>
        <dbReference type="ARBA" id="ARBA00022723"/>
    </source>
</evidence>
<dbReference type="CDD" id="cd04194">
    <property type="entry name" value="GT8_A4GalT_like"/>
    <property type="match status" value="1"/>
</dbReference>
<dbReference type="InterPro" id="IPR029044">
    <property type="entry name" value="Nucleotide-diphossugar_trans"/>
</dbReference>
<evidence type="ECO:0000313" key="5">
    <source>
        <dbReference type="Proteomes" id="UP000006056"/>
    </source>
</evidence>
<name>I3ZFL4_TERRK</name>
<evidence type="ECO:0000313" key="4">
    <source>
        <dbReference type="EMBL" id="AFL88032.1"/>
    </source>
</evidence>
<sequence>MIDVVFCIDASFWHPLTITISSLVLNNPGSEFRLFVIGTPDVFAGDQASLRKLIADAGNASLELVPFDNTVAYGHLPVHGHISLATYLRLFLTDCLPATVEKVIYLDSDVLVLTHNFEELWKVELGDRYVGAAREPFDSKQRLPLGFGPEDFYFNAGVMVVNLKKWRDEDVVARFLQFAETNQAILFSPDQDILNSVFRGEAIDIGLGWNWQALFPRLQPVQLHISEEQYAMWKRAPEIVHFTSRYKPWMWKWAPHYQSTYLRVLKRIPSEVPRPKREIRQLPTRMAKMSQRFLEWHFPALARALRSFRGPRRRPS</sequence>
<organism evidence="4 5">
    <name type="scientific">Terriglobus roseus (strain DSM 18391 / NRRL B-41598 / KBS 63)</name>
    <dbReference type="NCBI Taxonomy" id="926566"/>
    <lineage>
        <taxon>Bacteria</taxon>
        <taxon>Pseudomonadati</taxon>
        <taxon>Acidobacteriota</taxon>
        <taxon>Terriglobia</taxon>
        <taxon>Terriglobales</taxon>
        <taxon>Acidobacteriaceae</taxon>
        <taxon>Terriglobus</taxon>
    </lineage>
</organism>
<dbReference type="PANTHER" id="PTHR13778:SF47">
    <property type="entry name" value="LIPOPOLYSACCHARIDE 1,3-GALACTOSYLTRANSFERASE"/>
    <property type="match status" value="1"/>
</dbReference>
<keyword evidence="1" id="KW-0328">Glycosyltransferase</keyword>
<dbReference type="PANTHER" id="PTHR13778">
    <property type="entry name" value="GLYCOSYLTRANSFERASE 8 DOMAIN-CONTAINING PROTEIN"/>
    <property type="match status" value="1"/>
</dbReference>
<dbReference type="OrthoDB" id="9798746at2"/>
<dbReference type="AlphaFoldDB" id="I3ZFL4"/>
<accession>I3ZFL4</accession>
<dbReference type="Pfam" id="PF01501">
    <property type="entry name" value="Glyco_transf_8"/>
    <property type="match status" value="1"/>
</dbReference>
<dbReference type="GO" id="GO:0046872">
    <property type="term" value="F:metal ion binding"/>
    <property type="evidence" value="ECO:0007669"/>
    <property type="project" value="UniProtKB-KW"/>
</dbReference>
<dbReference type="RefSeq" id="WP_014785601.1">
    <property type="nucleotide sequence ID" value="NC_018014.1"/>
</dbReference>
<dbReference type="EMBL" id="CP003379">
    <property type="protein sequence ID" value="AFL88032.1"/>
    <property type="molecule type" value="Genomic_DNA"/>
</dbReference>
<keyword evidence="3" id="KW-0479">Metal-binding</keyword>
<dbReference type="Proteomes" id="UP000006056">
    <property type="component" value="Chromosome"/>
</dbReference>
<dbReference type="eggNOG" id="COG1442">
    <property type="taxonomic scope" value="Bacteria"/>
</dbReference>
<reference evidence="4 5" key="1">
    <citation type="submission" date="2012-06" db="EMBL/GenBank/DDBJ databases">
        <title>Complete genome of Terriglobus roseus DSM 18391.</title>
        <authorList>
            <consortium name="US DOE Joint Genome Institute (JGI-PGF)"/>
            <person name="Lucas S."/>
            <person name="Copeland A."/>
            <person name="Lapidus A."/>
            <person name="Glavina del Rio T."/>
            <person name="Dalin E."/>
            <person name="Tice H."/>
            <person name="Bruce D."/>
            <person name="Goodwin L."/>
            <person name="Pitluck S."/>
            <person name="Peters L."/>
            <person name="Mikhailova N."/>
            <person name="Munk A.C.C."/>
            <person name="Kyrpides N."/>
            <person name="Mavromatis K."/>
            <person name="Ivanova N."/>
            <person name="Brettin T."/>
            <person name="Detter J.C."/>
            <person name="Han C."/>
            <person name="Larimer F."/>
            <person name="Land M."/>
            <person name="Hauser L."/>
            <person name="Markowitz V."/>
            <person name="Cheng J.-F."/>
            <person name="Hugenholtz P."/>
            <person name="Woyke T."/>
            <person name="Wu D."/>
            <person name="Brambilla E."/>
            <person name="Klenk H.-P."/>
            <person name="Eisen J.A."/>
        </authorList>
    </citation>
    <scope>NUCLEOTIDE SEQUENCE [LARGE SCALE GENOMIC DNA]</scope>
    <source>
        <strain evidence="5">DSM 18391 / NRRL B-41598 / KBS 63</strain>
    </source>
</reference>
<proteinExistence type="predicted"/>
<dbReference type="STRING" id="926566.Terro_1730"/>
<dbReference type="KEGG" id="trs:Terro_1730"/>
<dbReference type="InterPro" id="IPR050748">
    <property type="entry name" value="Glycosyltrans_8_dom-fam"/>
</dbReference>
<dbReference type="Gene3D" id="3.90.550.10">
    <property type="entry name" value="Spore Coat Polysaccharide Biosynthesis Protein SpsA, Chain A"/>
    <property type="match status" value="1"/>
</dbReference>